<protein>
    <recommendedName>
        <fullName evidence="5">Segregation and condensation protein B</fullName>
    </recommendedName>
</protein>
<name>A0A239TIE0_9FIRM</name>
<dbReference type="Pfam" id="PF04079">
    <property type="entry name" value="SMC_ScpB"/>
    <property type="match status" value="1"/>
</dbReference>
<dbReference type="EMBL" id="LT906446">
    <property type="protein sequence ID" value="SNU97466.1"/>
    <property type="molecule type" value="Genomic_DNA"/>
</dbReference>
<evidence type="ECO:0000313" key="6">
    <source>
        <dbReference type="EMBL" id="SNU97466.1"/>
    </source>
</evidence>
<dbReference type="SUPFAM" id="SSF46785">
    <property type="entry name" value="Winged helix' DNA-binding domain"/>
    <property type="match status" value="2"/>
</dbReference>
<evidence type="ECO:0000256" key="1">
    <source>
        <dbReference type="ARBA" id="ARBA00022490"/>
    </source>
</evidence>
<dbReference type="InterPro" id="IPR036390">
    <property type="entry name" value="WH_DNA-bd_sf"/>
</dbReference>
<evidence type="ECO:0000313" key="7">
    <source>
        <dbReference type="Proteomes" id="UP000215383"/>
    </source>
</evidence>
<proteinExistence type="inferred from homology"/>
<comment type="subunit">
    <text evidence="5">Homodimer. Homodimerization may be required to stabilize the binding of ScpA to the Smc head domains. Component of a cohesin-like complex composed of ScpA, ScpB and the Smc homodimer, in which ScpA and ScpB bind to the head domain of Smc. The presence of the three proteins is required for the association of the complex with DNA.</text>
</comment>
<dbReference type="InterPro" id="IPR005234">
    <property type="entry name" value="ScpB_csome_segregation"/>
</dbReference>
<keyword evidence="1 5" id="KW-0963">Cytoplasm</keyword>
<evidence type="ECO:0000256" key="5">
    <source>
        <dbReference type="HAMAP-Rule" id="MF_01804"/>
    </source>
</evidence>
<dbReference type="RefSeq" id="WP_027889598.1">
    <property type="nucleotide sequence ID" value="NZ_LT906446.1"/>
</dbReference>
<dbReference type="PANTHER" id="PTHR34298:SF2">
    <property type="entry name" value="SEGREGATION AND CONDENSATION PROTEIN B"/>
    <property type="match status" value="1"/>
</dbReference>
<evidence type="ECO:0000256" key="3">
    <source>
        <dbReference type="ARBA" id="ARBA00022829"/>
    </source>
</evidence>
<keyword evidence="4 5" id="KW-0131">Cell cycle</keyword>
<dbReference type="Gene3D" id="1.10.10.10">
    <property type="entry name" value="Winged helix-like DNA-binding domain superfamily/Winged helix DNA-binding domain"/>
    <property type="match status" value="2"/>
</dbReference>
<comment type="function">
    <text evidence="5">Participates in chromosomal partition during cell division. May act via the formation of a condensin-like complex containing Smc and ScpA that pull DNA away from mid-cell into both cell halves.</text>
</comment>
<accession>A0A239TIE0</accession>
<dbReference type="eggNOG" id="COG1386">
    <property type="taxonomic scope" value="Bacteria"/>
</dbReference>
<comment type="similarity">
    <text evidence="5">Belongs to the ScpB family.</text>
</comment>
<keyword evidence="2 5" id="KW-0132">Cell division</keyword>
<dbReference type="GO" id="GO:0006260">
    <property type="term" value="P:DNA replication"/>
    <property type="evidence" value="ECO:0007669"/>
    <property type="project" value="UniProtKB-UniRule"/>
</dbReference>
<evidence type="ECO:0000256" key="4">
    <source>
        <dbReference type="ARBA" id="ARBA00023306"/>
    </source>
</evidence>
<dbReference type="GO" id="GO:0005737">
    <property type="term" value="C:cytoplasm"/>
    <property type="evidence" value="ECO:0007669"/>
    <property type="project" value="UniProtKB-SubCell"/>
</dbReference>
<dbReference type="GO" id="GO:0051304">
    <property type="term" value="P:chromosome separation"/>
    <property type="evidence" value="ECO:0007669"/>
    <property type="project" value="InterPro"/>
</dbReference>
<dbReference type="Proteomes" id="UP000215383">
    <property type="component" value="Chromosome 1"/>
</dbReference>
<gene>
    <name evidence="5 6" type="primary">scpB</name>
    <name evidence="6" type="ORF">SAMEA4364220_00762</name>
</gene>
<sequence length="202" mass="22860">MNEERKNELKAAIEAILFVSGEAVPTTKLANTLSISSIELDELIVSLQEDLQKESSGLALIKIAGGYRLCTKAKLAPYLQKFTQIVDKKLSQPLLETLSIVAFKQPVTKQEIEEIRGVNSDKILRRLVERDLIQEIGRKKVIGRPILYGTTNLFLQCFGLNDLKDLPELPSTSYAEREKIYQESNLFSNMEIEDKEKESTEE</sequence>
<dbReference type="InterPro" id="IPR036388">
    <property type="entry name" value="WH-like_DNA-bd_sf"/>
</dbReference>
<comment type="subcellular location">
    <subcellularLocation>
        <location evidence="5">Cytoplasm</location>
    </subcellularLocation>
    <text evidence="5">Associated with two foci at the outer edges of the nucleoid region in young cells, and at four foci within both cell halves in older cells.</text>
</comment>
<dbReference type="GeneID" id="78506787"/>
<evidence type="ECO:0000256" key="2">
    <source>
        <dbReference type="ARBA" id="ARBA00022618"/>
    </source>
</evidence>
<dbReference type="PANTHER" id="PTHR34298">
    <property type="entry name" value="SEGREGATION AND CONDENSATION PROTEIN B"/>
    <property type="match status" value="1"/>
</dbReference>
<dbReference type="AlphaFoldDB" id="A0A239TIE0"/>
<dbReference type="NCBIfam" id="TIGR00281">
    <property type="entry name" value="SMC-Scp complex subunit ScpB"/>
    <property type="match status" value="1"/>
</dbReference>
<dbReference type="HAMAP" id="MF_01804">
    <property type="entry name" value="ScpB"/>
    <property type="match status" value="1"/>
</dbReference>
<keyword evidence="3 5" id="KW-0159">Chromosome partition</keyword>
<organism evidence="6 7">
    <name type="scientific">Megamonas hypermegale</name>
    <dbReference type="NCBI Taxonomy" id="158847"/>
    <lineage>
        <taxon>Bacteria</taxon>
        <taxon>Bacillati</taxon>
        <taxon>Bacillota</taxon>
        <taxon>Negativicutes</taxon>
        <taxon>Selenomonadales</taxon>
        <taxon>Selenomonadaceae</taxon>
        <taxon>Megamonas</taxon>
    </lineage>
</organism>
<keyword evidence="7" id="KW-1185">Reference proteome</keyword>
<dbReference type="PIRSF" id="PIRSF019345">
    <property type="entry name" value="ScpB"/>
    <property type="match status" value="1"/>
</dbReference>
<reference evidence="6 7" key="1">
    <citation type="submission" date="2017-06" db="EMBL/GenBank/DDBJ databases">
        <authorList>
            <consortium name="Pathogen Informatics"/>
        </authorList>
    </citation>
    <scope>NUCLEOTIDE SEQUENCE [LARGE SCALE GENOMIC DNA]</scope>
    <source>
        <strain evidence="6 7">NCTC10570</strain>
    </source>
</reference>
<dbReference type="GO" id="GO:0051301">
    <property type="term" value="P:cell division"/>
    <property type="evidence" value="ECO:0007669"/>
    <property type="project" value="UniProtKB-KW"/>
</dbReference>